<dbReference type="GO" id="GO:0003994">
    <property type="term" value="F:aconitate hydratase activity"/>
    <property type="evidence" value="ECO:0007669"/>
    <property type="project" value="UniProtKB-EC"/>
</dbReference>
<dbReference type="InterPro" id="IPR018136">
    <property type="entry name" value="Aconitase_4Fe-4S_BS"/>
</dbReference>
<dbReference type="InterPro" id="IPR006249">
    <property type="entry name" value="Aconitase/IRP2"/>
</dbReference>
<evidence type="ECO:0000256" key="5">
    <source>
        <dbReference type="ARBA" id="ARBA00022485"/>
    </source>
</evidence>
<dbReference type="FunFam" id="3.30.499.10:FF:000005">
    <property type="entry name" value="cytoplasmic aconitate hydratase"/>
    <property type="match status" value="1"/>
</dbReference>
<dbReference type="CDD" id="cd01586">
    <property type="entry name" value="AcnA_IRP"/>
    <property type="match status" value="1"/>
</dbReference>
<evidence type="ECO:0000256" key="4">
    <source>
        <dbReference type="ARBA" id="ARBA00020255"/>
    </source>
</evidence>
<keyword evidence="12" id="KW-0963">Cytoplasm</keyword>
<dbReference type="InterPro" id="IPR044137">
    <property type="entry name" value="AcnA_IRP_Swivel"/>
</dbReference>
<evidence type="ECO:0000256" key="1">
    <source>
        <dbReference type="ARBA" id="ARBA00001966"/>
    </source>
</evidence>
<dbReference type="SMR" id="A0A9Q9YBD5"/>
<evidence type="ECO:0000313" key="15">
    <source>
        <dbReference type="RefSeq" id="XP_042617099.1"/>
    </source>
</evidence>
<dbReference type="Pfam" id="PF00330">
    <property type="entry name" value="Aconitase"/>
    <property type="match status" value="1"/>
</dbReference>
<dbReference type="GO" id="GO:0030350">
    <property type="term" value="F:iron-responsive element binding"/>
    <property type="evidence" value="ECO:0007669"/>
    <property type="project" value="UniProtKB-ARBA"/>
</dbReference>
<reference evidence="15" key="1">
    <citation type="submission" date="2025-08" db="UniProtKB">
        <authorList>
            <consortium name="RefSeq"/>
        </authorList>
    </citation>
    <scope>IDENTIFICATION</scope>
    <source>
        <tissue evidence="15">Muscle</tissue>
    </source>
</reference>
<dbReference type="Proteomes" id="UP001155660">
    <property type="component" value="Chromosome A7"/>
</dbReference>
<dbReference type="OrthoDB" id="2279155at2759"/>
<comment type="catalytic activity">
    <reaction evidence="10">
        <text>citrate = D-threo-isocitrate</text>
        <dbReference type="Rhea" id="RHEA:10336"/>
        <dbReference type="ChEBI" id="CHEBI:15562"/>
        <dbReference type="ChEBI" id="CHEBI:16947"/>
        <dbReference type="EC" id="4.2.1.3"/>
    </reaction>
</comment>
<dbReference type="GO" id="GO:0051539">
    <property type="term" value="F:4 iron, 4 sulfur cluster binding"/>
    <property type="evidence" value="ECO:0007669"/>
    <property type="project" value="UniProtKB-KW"/>
</dbReference>
<dbReference type="GO" id="GO:0072350">
    <property type="term" value="P:tricarboxylic acid metabolic process"/>
    <property type="evidence" value="ECO:0007669"/>
    <property type="project" value="UniProtKB-ARBA"/>
</dbReference>
<dbReference type="GeneID" id="109091325"/>
<dbReference type="Pfam" id="PF00694">
    <property type="entry name" value="Aconitase_C"/>
    <property type="match status" value="1"/>
</dbReference>
<dbReference type="PROSITE" id="PS00450">
    <property type="entry name" value="ACONITASE_1"/>
    <property type="match status" value="1"/>
</dbReference>
<name>A0A9Q9YBD5_CYPCA</name>
<sequence>MTNPYAHIIEPLDPQKPDHKFFNLKKLKDPRYDQLPFSIRVLLESAVRNCDGFLVKKEDVEKVLNWKVTQSQTVEVPFRPARVILQDFTGVPAVVDFAAMRDAVKKLQGDPERINPVCPADLVIDHSIQVDFNRKSDSLQKNQDLEFERNKERFEFLKWGSKAFQNMRIIPPGSGIVHQVNLEYLARVVFKRDGYYYPDSLVGTDSHTTMIDGLGVLGWGVGGIEAEAVMLGQPISMVLPEVIGYKLQGTPDKYITSTDIVLTVTKHLRQVGVVGKFVEFFGPGVASLSIADRATIANMCPEYGATAAFFPVDHISIHYLNQTGRDTEKLNYIEKYLKAVGMFRDYSNTSEDPQFTQVVELDLSTVVPCCSGPKRPQDKVTVSEMKQDFKMCLGAKQGFKGFQVAPERHDVQVPFQFNGAEYSLSHGSVVIAAITSCTNTSNPSVMLGAGLLAQKAVNAGLSVKPYIKTSLSPGSGVVTYYLKESGVMDFLSQLGFEVVGYGCMTCIGNSGPLPEPVVQAITQGDLVAAGVLSGNRNFEGRVHPNTRANYLASPPLVIAYAIAGTVRIDFEKEPLAVNSEGKEVFLRDIWPTRDEIQAVERQFVLPAMFKEVYEKVEKVNERWNSLEAPSDKLYTWNPNSTYIKSPPFFDGLTRELQTPNSITDAYVLLNLGDSVTTDHISPAGNIARNSPAARYLTSRGLTAREFNSYGSRRGNDAVMARGTFANIRLFNKFINKQAPSTIYLPTGETMYLIHHTNKHQQAGHPLLILAGKEYGSGSSRDWAAKGPFLLGIKAVLAESYERIHRSNLVGMGIIPLEYLPGDSAESLGLSGRERYTVIIPPQITPRMTVDIKLDTGRTFQAKMRFDTDVELTYFHHGGILNYMIRKMSEN</sequence>
<dbReference type="NCBIfam" id="TIGR01341">
    <property type="entry name" value="aconitase_1"/>
    <property type="match status" value="1"/>
</dbReference>
<dbReference type="InterPro" id="IPR000573">
    <property type="entry name" value="AconitaseA/IPMdHydase_ssu_swvl"/>
</dbReference>
<dbReference type="InterPro" id="IPR001030">
    <property type="entry name" value="Acoase/IPM_deHydtase_lsu_aba"/>
</dbReference>
<keyword evidence="5 12" id="KW-0004">4Fe-4S</keyword>
<dbReference type="PROSITE" id="PS01244">
    <property type="entry name" value="ACONITASE_2"/>
    <property type="match status" value="1"/>
</dbReference>
<keyword evidence="6" id="KW-0479">Metal-binding</keyword>
<evidence type="ECO:0000256" key="9">
    <source>
        <dbReference type="ARBA" id="ARBA00023239"/>
    </source>
</evidence>
<dbReference type="AlphaFoldDB" id="A0A9Q9YBD5"/>
<keyword evidence="9" id="KW-0456">Lyase</keyword>
<comment type="similarity">
    <text evidence="2 12">Belongs to the aconitase/IPM isomerase family.</text>
</comment>
<comment type="cofactor">
    <cofactor evidence="1">
        <name>[4Fe-4S] cluster</name>
        <dbReference type="ChEBI" id="CHEBI:49883"/>
    </cofactor>
</comment>
<dbReference type="PANTHER" id="PTHR11670">
    <property type="entry name" value="ACONITASE/IRON-RESPONSIVE ELEMENT FAMILY MEMBER"/>
    <property type="match status" value="1"/>
</dbReference>
<dbReference type="CTD" id="48"/>
<protein>
    <recommendedName>
        <fullName evidence="4">Cytoplasmic aconitate hydratase</fullName>
        <ecNumber evidence="3">4.2.1.3</ecNumber>
    </recommendedName>
    <alternativeName>
        <fullName evidence="11">Citrate hydro-lyase</fullName>
    </alternativeName>
</protein>
<proteinExistence type="inferred from homology"/>
<evidence type="ECO:0000256" key="10">
    <source>
        <dbReference type="ARBA" id="ARBA00023501"/>
    </source>
</evidence>
<dbReference type="RefSeq" id="XP_042617099.1">
    <property type="nucleotide sequence ID" value="XM_042761165.1"/>
</dbReference>
<feature type="domain" description="Aconitase A/isopropylmalate dehydratase small subunit swivel" evidence="14">
    <location>
        <begin position="693"/>
        <end position="818"/>
    </location>
</feature>
<evidence type="ECO:0000256" key="7">
    <source>
        <dbReference type="ARBA" id="ARBA00023004"/>
    </source>
</evidence>
<dbReference type="GO" id="GO:0005737">
    <property type="term" value="C:cytoplasm"/>
    <property type="evidence" value="ECO:0007669"/>
    <property type="project" value="UniProtKB-SubCell"/>
</dbReference>
<evidence type="ECO:0000256" key="6">
    <source>
        <dbReference type="ARBA" id="ARBA00022723"/>
    </source>
</evidence>
<accession>A0A9Q9YBD5</accession>
<dbReference type="EC" id="4.2.1.3" evidence="3"/>
<feature type="domain" description="Aconitase/3-isopropylmalate dehydratase large subunit alpha/beta/alpha" evidence="13">
    <location>
        <begin position="61"/>
        <end position="564"/>
    </location>
</feature>
<evidence type="ECO:0000259" key="13">
    <source>
        <dbReference type="Pfam" id="PF00330"/>
    </source>
</evidence>
<evidence type="ECO:0000256" key="2">
    <source>
        <dbReference type="ARBA" id="ARBA00007185"/>
    </source>
</evidence>
<comment type="subcellular location">
    <subcellularLocation>
        <location evidence="12">Cytoplasm</location>
    </subcellularLocation>
</comment>
<dbReference type="NCBIfam" id="NF006757">
    <property type="entry name" value="PRK09277.1"/>
    <property type="match status" value="1"/>
</dbReference>
<gene>
    <name evidence="15" type="primary">aco1</name>
</gene>
<keyword evidence="8 12" id="KW-0411">Iron-sulfur</keyword>
<evidence type="ECO:0000259" key="14">
    <source>
        <dbReference type="Pfam" id="PF00694"/>
    </source>
</evidence>
<evidence type="ECO:0000256" key="12">
    <source>
        <dbReference type="RuleBase" id="RU361275"/>
    </source>
</evidence>
<evidence type="ECO:0000256" key="11">
    <source>
        <dbReference type="ARBA" id="ARBA00029682"/>
    </source>
</evidence>
<dbReference type="FunFam" id="3.30.499.10:FF:000002">
    <property type="entry name" value="Aconitate hydratase"/>
    <property type="match status" value="1"/>
</dbReference>
<dbReference type="GO" id="GO:0046872">
    <property type="term" value="F:metal ion binding"/>
    <property type="evidence" value="ECO:0007669"/>
    <property type="project" value="UniProtKB-KW"/>
</dbReference>
<dbReference type="CDD" id="cd01580">
    <property type="entry name" value="AcnA_IRP_Swivel"/>
    <property type="match status" value="1"/>
</dbReference>
<dbReference type="FunFam" id="3.20.19.10:FF:000001">
    <property type="entry name" value="Aconitate hydratase"/>
    <property type="match status" value="1"/>
</dbReference>
<evidence type="ECO:0000256" key="3">
    <source>
        <dbReference type="ARBA" id="ARBA00012926"/>
    </source>
</evidence>
<dbReference type="NCBIfam" id="NF009520">
    <property type="entry name" value="PRK12881.1"/>
    <property type="match status" value="1"/>
</dbReference>
<evidence type="ECO:0000256" key="8">
    <source>
        <dbReference type="ARBA" id="ARBA00023014"/>
    </source>
</evidence>
<keyword evidence="7 12" id="KW-0408">Iron</keyword>
<organism evidence="15">
    <name type="scientific">Cyprinus carpio</name>
    <name type="common">Common carp</name>
    <dbReference type="NCBI Taxonomy" id="7962"/>
    <lineage>
        <taxon>Eukaryota</taxon>
        <taxon>Metazoa</taxon>
        <taxon>Chordata</taxon>
        <taxon>Craniata</taxon>
        <taxon>Vertebrata</taxon>
        <taxon>Euteleostomi</taxon>
        <taxon>Actinopterygii</taxon>
        <taxon>Neopterygii</taxon>
        <taxon>Teleostei</taxon>
        <taxon>Ostariophysi</taxon>
        <taxon>Cypriniformes</taxon>
        <taxon>Cyprinidae</taxon>
        <taxon>Cyprininae</taxon>
        <taxon>Cyprinus</taxon>
    </lineage>
</organism>